<reference evidence="1 2" key="1">
    <citation type="submission" date="2019-02" db="EMBL/GenBank/DDBJ databases">
        <authorList>
            <person name="Lehtovirta-Morley E L."/>
        </authorList>
    </citation>
    <scope>NUCLEOTIDE SEQUENCE [LARGE SCALE GENOMIC DNA]</scope>
    <source>
        <strain evidence="1">NFRAN1</strain>
    </source>
</reference>
<dbReference type="AlphaFoldDB" id="A0A484I9J7"/>
<keyword evidence="2" id="KW-1185">Reference proteome</keyword>
<accession>A0A484I9J7</accession>
<protein>
    <submittedName>
        <fullName evidence="1">Uncharacterized protein</fullName>
    </submittedName>
</protein>
<dbReference type="EMBL" id="LR216287">
    <property type="protein sequence ID" value="VFJ13492.1"/>
    <property type="molecule type" value="Genomic_DNA"/>
</dbReference>
<dbReference type="Proteomes" id="UP000294299">
    <property type="component" value="Chromosome NFRAN"/>
</dbReference>
<proteinExistence type="predicted"/>
<evidence type="ECO:0000313" key="1">
    <source>
        <dbReference type="EMBL" id="VFJ13492.1"/>
    </source>
</evidence>
<gene>
    <name evidence="1" type="ORF">NFRAN_1170</name>
</gene>
<dbReference type="KEGG" id="nfn:NFRAN_1170"/>
<name>A0A484I9J7_9ARCH</name>
<organism evidence="1 2">
    <name type="scientific">Candidatus Nitrosocosmicus franklandianus</name>
    <dbReference type="NCBI Taxonomy" id="1798806"/>
    <lineage>
        <taxon>Archaea</taxon>
        <taxon>Nitrososphaerota</taxon>
        <taxon>Nitrososphaeria</taxon>
        <taxon>Nitrososphaerales</taxon>
        <taxon>Nitrososphaeraceae</taxon>
        <taxon>Candidatus Nitrosocosmicus</taxon>
    </lineage>
</organism>
<sequence length="54" mass="6342">MTMCCTHIYPNLSDPEVFCPLEIIIHIILNHADTTNSEKNYVKTETDLQLQRFF</sequence>
<evidence type="ECO:0000313" key="2">
    <source>
        <dbReference type="Proteomes" id="UP000294299"/>
    </source>
</evidence>